<evidence type="ECO:0000256" key="3">
    <source>
        <dbReference type="ARBA" id="ARBA00022729"/>
    </source>
</evidence>
<dbReference type="GO" id="GO:0009279">
    <property type="term" value="C:cell outer membrane"/>
    <property type="evidence" value="ECO:0007669"/>
    <property type="project" value="UniProtKB-SubCell"/>
</dbReference>
<proteinExistence type="inferred from homology"/>
<feature type="domain" description="RagB/SusD" evidence="6">
    <location>
        <begin position="277"/>
        <end position="591"/>
    </location>
</feature>
<comment type="subcellular location">
    <subcellularLocation>
        <location evidence="1">Cell outer membrane</location>
    </subcellularLocation>
</comment>
<feature type="domain" description="SusD-like N-terminal" evidence="7">
    <location>
        <begin position="114"/>
        <end position="232"/>
    </location>
</feature>
<evidence type="ECO:0000313" key="9">
    <source>
        <dbReference type="Proteomes" id="UP000033054"/>
    </source>
</evidence>
<keyword evidence="3" id="KW-0732">Signal</keyword>
<keyword evidence="9" id="KW-1185">Reference proteome</keyword>
<organism evidence="8 9">
    <name type="scientific">Spirosoma radiotolerans</name>
    <dbReference type="NCBI Taxonomy" id="1379870"/>
    <lineage>
        <taxon>Bacteria</taxon>
        <taxon>Pseudomonadati</taxon>
        <taxon>Bacteroidota</taxon>
        <taxon>Cytophagia</taxon>
        <taxon>Cytophagales</taxon>
        <taxon>Cytophagaceae</taxon>
        <taxon>Spirosoma</taxon>
    </lineage>
</organism>
<evidence type="ECO:0000259" key="7">
    <source>
        <dbReference type="Pfam" id="PF14322"/>
    </source>
</evidence>
<dbReference type="InterPro" id="IPR011990">
    <property type="entry name" value="TPR-like_helical_dom_sf"/>
</dbReference>
<dbReference type="Gene3D" id="1.25.40.390">
    <property type="match status" value="1"/>
</dbReference>
<keyword evidence="5" id="KW-0998">Cell outer membrane</keyword>
<dbReference type="Proteomes" id="UP000033054">
    <property type="component" value="Chromosome"/>
</dbReference>
<evidence type="ECO:0000256" key="5">
    <source>
        <dbReference type="ARBA" id="ARBA00023237"/>
    </source>
</evidence>
<sequence length="591" mass="65297">MKRFSYVFIIKTTLLLSVISYSCKDDFLKQPALGALSDQVLTDAKGVQALLVAAYAALDGQASDATAFGGGGAWEASPDNWIYGSLAGGEAHKGSDGSDQASIDPIAKFSADASNGFFNSKWKAVYEGVTRANTVLRLLKGVTNLTAADRTNIEAQARFLRAHYYFDLKKMFNKVPWIDEMTTDLNQPNTADIWPKIEADFQYAFTNLPEGQSDVSRANKWAAGAYLAKTFLYEHKYTEAQTIFTQVISQGKTTNGLAYGLLPKFFDNFNPATENGPESVFAIQNVANDGTNTIANANQGDMLNFPYNGPFSCCGFYQPTQDLVNSFRTDANGLPYLDDYNLHPIKNDMGLTSAQAFTPDTGPVDPRLDWTVGRRGLPYLDWGLHPGQDWVRAQSYGGPYGPKKNIYWRATQAQYSDQNSWAPGSAINTMLIRFSDVLLMAAEAEAQIGNFNKAQEYVNLVRKRAANKEGWVYKYNNDADPLAGFSTTPAANYSVAQYPAGTFAARGKDYALKAIYLERKLELGMEGHRFFDLVRWGTAEKTLNAFFQYESTITTDIRGGKFVAGTKDYYPIPQRQIDLSGQGVLTQNPGY</sequence>
<name>A0A0E4A008_9BACT</name>
<dbReference type="PROSITE" id="PS51257">
    <property type="entry name" value="PROKAR_LIPOPROTEIN"/>
    <property type="match status" value="1"/>
</dbReference>
<dbReference type="Pfam" id="PF14322">
    <property type="entry name" value="SusD-like_3"/>
    <property type="match status" value="1"/>
</dbReference>
<dbReference type="PATRIC" id="fig|1379870.5.peg.6110"/>
<dbReference type="KEGG" id="srd:SD10_28330"/>
<dbReference type="SUPFAM" id="SSF48452">
    <property type="entry name" value="TPR-like"/>
    <property type="match status" value="1"/>
</dbReference>
<dbReference type="OrthoDB" id="9792139at2"/>
<dbReference type="InterPro" id="IPR033985">
    <property type="entry name" value="SusD-like_N"/>
</dbReference>
<dbReference type="STRING" id="1379870.SD10_28330"/>
<evidence type="ECO:0000256" key="2">
    <source>
        <dbReference type="ARBA" id="ARBA00006275"/>
    </source>
</evidence>
<dbReference type="Pfam" id="PF07980">
    <property type="entry name" value="SusD_RagB"/>
    <property type="match status" value="1"/>
</dbReference>
<keyword evidence="4" id="KW-0472">Membrane</keyword>
<evidence type="ECO:0000259" key="6">
    <source>
        <dbReference type="Pfam" id="PF07980"/>
    </source>
</evidence>
<comment type="similarity">
    <text evidence="2">Belongs to the SusD family.</text>
</comment>
<evidence type="ECO:0000256" key="4">
    <source>
        <dbReference type="ARBA" id="ARBA00023136"/>
    </source>
</evidence>
<reference evidence="8 9" key="1">
    <citation type="journal article" date="2014" name="Curr. Microbiol.">
        <title>Spirosoma radiotolerans sp. nov., a gamma-radiation-resistant bacterium isolated from gamma ray-irradiated soil.</title>
        <authorList>
            <person name="Lee J.J."/>
            <person name="Srinivasan S."/>
            <person name="Lim S."/>
            <person name="Joe M."/>
            <person name="Im S."/>
            <person name="Bae S.I."/>
            <person name="Park K.R."/>
            <person name="Han J.H."/>
            <person name="Park S.H."/>
            <person name="Joo B.M."/>
            <person name="Park S.J."/>
            <person name="Kim M.K."/>
        </authorList>
    </citation>
    <scope>NUCLEOTIDE SEQUENCE [LARGE SCALE GENOMIC DNA]</scope>
    <source>
        <strain evidence="8 9">DG5A</strain>
    </source>
</reference>
<dbReference type="EMBL" id="CP010429">
    <property type="protein sequence ID" value="AKD58223.1"/>
    <property type="molecule type" value="Genomic_DNA"/>
</dbReference>
<dbReference type="HOGENOM" id="CLU_015553_1_0_10"/>
<protein>
    <submittedName>
        <fullName evidence="8">Carbohydrate-binding protein SusD</fullName>
    </submittedName>
</protein>
<gene>
    <name evidence="8" type="ORF">SD10_28330</name>
</gene>
<dbReference type="InterPro" id="IPR012944">
    <property type="entry name" value="SusD_RagB_dom"/>
</dbReference>
<dbReference type="AlphaFoldDB" id="A0A0E4A008"/>
<evidence type="ECO:0000256" key="1">
    <source>
        <dbReference type="ARBA" id="ARBA00004442"/>
    </source>
</evidence>
<dbReference type="RefSeq" id="WP_046578793.1">
    <property type="nucleotide sequence ID" value="NZ_CP010429.1"/>
</dbReference>
<accession>A0A0E4A008</accession>
<evidence type="ECO:0000313" key="8">
    <source>
        <dbReference type="EMBL" id="AKD58223.1"/>
    </source>
</evidence>